<dbReference type="InterPro" id="IPR010989">
    <property type="entry name" value="SNARE"/>
</dbReference>
<keyword evidence="5" id="KW-0489">Methyltransferase</keyword>
<gene>
    <name evidence="18" type="ORF">D9C73_005059</name>
</gene>
<keyword evidence="12" id="KW-0472">Membrane</keyword>
<dbReference type="PROSITE" id="PS00914">
    <property type="entry name" value="SYNTAXIN"/>
    <property type="match status" value="1"/>
</dbReference>
<dbReference type="InterPro" id="IPR000727">
    <property type="entry name" value="T_SNARE_dom"/>
</dbReference>
<feature type="region of interest" description="Disordered" evidence="16">
    <location>
        <begin position="729"/>
        <end position="767"/>
    </location>
</feature>
<evidence type="ECO:0000313" key="19">
    <source>
        <dbReference type="Proteomes" id="UP000298787"/>
    </source>
</evidence>
<keyword evidence="9" id="KW-1133">Transmembrane helix</keyword>
<evidence type="ECO:0000256" key="9">
    <source>
        <dbReference type="ARBA" id="ARBA00022989"/>
    </source>
</evidence>
<evidence type="ECO:0000259" key="17">
    <source>
        <dbReference type="PROSITE" id="PS50192"/>
    </source>
</evidence>
<feature type="region of interest" description="Disordered" evidence="16">
    <location>
        <begin position="1044"/>
        <end position="1068"/>
    </location>
</feature>
<evidence type="ECO:0000256" key="3">
    <source>
        <dbReference type="ARBA" id="ARBA00022448"/>
    </source>
</evidence>
<dbReference type="GO" id="GO:0008168">
    <property type="term" value="F:methyltransferase activity"/>
    <property type="evidence" value="ECO:0007669"/>
    <property type="project" value="UniProtKB-KW"/>
</dbReference>
<keyword evidence="6" id="KW-0949">S-adenosyl-L-methionine</keyword>
<dbReference type="PANTHER" id="PTHR19957:SF83">
    <property type="entry name" value="SYNTAXIN-16"/>
    <property type="match status" value="1"/>
</dbReference>
<evidence type="ECO:0000256" key="15">
    <source>
        <dbReference type="ARBA" id="ARBA00069803"/>
    </source>
</evidence>
<evidence type="ECO:0000256" key="10">
    <source>
        <dbReference type="ARBA" id="ARBA00023034"/>
    </source>
</evidence>
<evidence type="ECO:0000256" key="2">
    <source>
        <dbReference type="ARBA" id="ARBA00009063"/>
    </source>
</evidence>
<dbReference type="InterPro" id="IPR006012">
    <property type="entry name" value="Syntaxin/epimorphin_CS"/>
</dbReference>
<feature type="compositionally biased region" description="Acidic residues" evidence="16">
    <location>
        <begin position="878"/>
        <end position="898"/>
    </location>
</feature>
<evidence type="ECO:0000256" key="13">
    <source>
        <dbReference type="ARBA" id="ARBA00037772"/>
    </source>
</evidence>
<dbReference type="PANTHER" id="PTHR19957">
    <property type="entry name" value="SYNTAXIN"/>
    <property type="match status" value="1"/>
</dbReference>
<dbReference type="PROSITE" id="PS50192">
    <property type="entry name" value="T_SNARE"/>
    <property type="match status" value="1"/>
</dbReference>
<dbReference type="FunFam" id="1.20.58.70:FF:000002">
    <property type="entry name" value="syntaxin-16 isoform X2"/>
    <property type="match status" value="1"/>
</dbReference>
<feature type="compositionally biased region" description="Basic and acidic residues" evidence="16">
    <location>
        <begin position="1163"/>
        <end position="1173"/>
    </location>
</feature>
<feature type="region of interest" description="Disordered" evidence="16">
    <location>
        <begin position="1084"/>
        <end position="1179"/>
    </location>
</feature>
<dbReference type="InterPro" id="IPR045242">
    <property type="entry name" value="Syntaxin"/>
</dbReference>
<dbReference type="GO" id="GO:0032259">
    <property type="term" value="P:methylation"/>
    <property type="evidence" value="ECO:0007669"/>
    <property type="project" value="UniProtKB-KW"/>
</dbReference>
<evidence type="ECO:0000256" key="14">
    <source>
        <dbReference type="ARBA" id="ARBA00064026"/>
    </source>
</evidence>
<dbReference type="GO" id="GO:0000139">
    <property type="term" value="C:Golgi membrane"/>
    <property type="evidence" value="ECO:0007669"/>
    <property type="project" value="UniProtKB-SubCell"/>
</dbReference>
<dbReference type="GO" id="GO:0006906">
    <property type="term" value="P:vesicle fusion"/>
    <property type="evidence" value="ECO:0007669"/>
    <property type="project" value="TreeGrafter"/>
</dbReference>
<accession>A0A4U5UAY3</accession>
<dbReference type="GO" id="GO:0048278">
    <property type="term" value="P:vesicle docking"/>
    <property type="evidence" value="ECO:0007669"/>
    <property type="project" value="TreeGrafter"/>
</dbReference>
<feature type="compositionally biased region" description="Acidic residues" evidence="16">
    <location>
        <begin position="1124"/>
        <end position="1134"/>
    </location>
</feature>
<feature type="compositionally biased region" description="Acidic residues" evidence="16">
    <location>
        <begin position="1048"/>
        <end position="1066"/>
    </location>
</feature>
<evidence type="ECO:0000313" key="18">
    <source>
        <dbReference type="EMBL" id="TKS71489.1"/>
    </source>
</evidence>
<keyword evidence="3" id="KW-0813">Transport</keyword>
<dbReference type="Pfam" id="PF10294">
    <property type="entry name" value="Methyltransf_16"/>
    <property type="match status" value="1"/>
</dbReference>
<dbReference type="InterPro" id="IPR019410">
    <property type="entry name" value="Methyltransf_16"/>
</dbReference>
<dbReference type="STRING" id="240159.A0A4U5UAY3"/>
<dbReference type="GO" id="GO:0005484">
    <property type="term" value="F:SNAP receptor activity"/>
    <property type="evidence" value="ECO:0007669"/>
    <property type="project" value="InterPro"/>
</dbReference>
<evidence type="ECO:0000256" key="1">
    <source>
        <dbReference type="ARBA" id="ARBA00004409"/>
    </source>
</evidence>
<keyword evidence="19" id="KW-1185">Reference proteome</keyword>
<dbReference type="AlphaFoldDB" id="A0A4U5UAY3"/>
<keyword evidence="4" id="KW-0597">Phosphoprotein</keyword>
<dbReference type="GO" id="GO:0000149">
    <property type="term" value="F:SNARE binding"/>
    <property type="evidence" value="ECO:0007669"/>
    <property type="project" value="TreeGrafter"/>
</dbReference>
<dbReference type="GO" id="GO:0006886">
    <property type="term" value="P:intracellular protein transport"/>
    <property type="evidence" value="ECO:0007669"/>
    <property type="project" value="InterPro"/>
</dbReference>
<keyword evidence="11" id="KW-0175">Coiled coil</keyword>
<keyword evidence="10" id="KW-0333">Golgi apparatus</keyword>
<dbReference type="SUPFAM" id="SSF47661">
    <property type="entry name" value="t-snare proteins"/>
    <property type="match status" value="1"/>
</dbReference>
<comment type="subunit">
    <text evidence="14">Interacts with GCC2. Interacts with BAIAP3; this interaction is increased in the presence of calcium.</text>
</comment>
<feature type="compositionally biased region" description="Polar residues" evidence="16">
    <location>
        <begin position="931"/>
        <end position="945"/>
    </location>
</feature>
<evidence type="ECO:0000256" key="8">
    <source>
        <dbReference type="ARBA" id="ARBA00022927"/>
    </source>
</evidence>
<keyword evidence="5" id="KW-0808">Transferase</keyword>
<comment type="function">
    <text evidence="13">SNARE involved in vesicular transport from the late endosomes to the trans-Golgi network.</text>
</comment>
<evidence type="ECO:0000256" key="5">
    <source>
        <dbReference type="ARBA" id="ARBA00022603"/>
    </source>
</evidence>
<evidence type="ECO:0000256" key="7">
    <source>
        <dbReference type="ARBA" id="ARBA00022692"/>
    </source>
</evidence>
<evidence type="ECO:0000256" key="16">
    <source>
        <dbReference type="SAM" id="MobiDB-lite"/>
    </source>
</evidence>
<evidence type="ECO:0000256" key="12">
    <source>
        <dbReference type="ARBA" id="ARBA00023136"/>
    </source>
</evidence>
<proteinExistence type="inferred from homology"/>
<protein>
    <recommendedName>
        <fullName evidence="15">Syntaxin-16</fullName>
    </recommendedName>
</protein>
<reference evidence="18 19" key="1">
    <citation type="submission" date="2019-01" db="EMBL/GenBank/DDBJ databases">
        <title>Genome Assembly of Collichthys lucidus.</title>
        <authorList>
            <person name="Cai M."/>
            <person name="Xiao S."/>
        </authorList>
    </citation>
    <scope>NUCLEOTIDE SEQUENCE [LARGE SCALE GENOMIC DNA]</scope>
    <source>
        <strain evidence="18">JT15FE1705JMU</strain>
        <tissue evidence="18">Muscle</tissue>
    </source>
</reference>
<keyword evidence="7" id="KW-0812">Transmembrane</keyword>
<dbReference type="InterPro" id="IPR029063">
    <property type="entry name" value="SAM-dependent_MTases_sf"/>
</dbReference>
<dbReference type="EMBL" id="CM014082">
    <property type="protein sequence ID" value="TKS71489.1"/>
    <property type="molecule type" value="Genomic_DNA"/>
</dbReference>
<evidence type="ECO:0000256" key="4">
    <source>
        <dbReference type="ARBA" id="ARBA00022553"/>
    </source>
</evidence>
<dbReference type="SUPFAM" id="SSF53335">
    <property type="entry name" value="S-adenosyl-L-methionine-dependent methyltransferases"/>
    <property type="match status" value="1"/>
</dbReference>
<sequence length="1179" mass="132730">MATRRLTDAFLLMRNNAIQNRQILAEQLADDRMALVSGISLDPEAAIGVTKKLPPKWIEGVDEIQYEITRVRQKMKDLAVLHDKHMNRPTLDDSSEEEHAIEITTQEITQMFHRCQRAVTGLNSRCGHCTDQEEKLLRNVVSSLAQSLQELSTNFRHTQSGYLKRMKNREERSKHFFDSGPLMEEDEELAVYDKGFTDDQLMLVEQNSVMVEEREREIRQIVQSISDLNEIFRDLAGMVVEQGTVLDRIDFNVEQACVKTDDGLKQLQKETVYRLLGEELKIRQLFGANLGVAAPVWEAALHLCCYFEEQSVELRGKRIIELGAGTGVVGILAARLDQKMEFWSENQGQYSKFGTIPGRHYTHNYHDRHQTTQYPLYYGEHQDQGRESSYWTLPGSRTGGAPQEYTNWTDQELTAPASSHFPFIIDRHPQQHQDLGYQPHEARDREWIAAQRATREYERGYLREGGQRRWEQCSPVQYNREVSTKRSDSSYRELEAWAARYSHSLPRRRRIEAELRGASQGLLEGSRAGRDPRLTALQQVLQSANIRESGLWDRGSRQQTPTYYPSQTPATDTSHMLDTKEKTGYQRRMFSQPPGYIAPPPYNSPHKSSPVSHHSDTSWEQEGDALHNQEVSAEVQPIDIEVRRLDIKEDTESEESLLVVNTTCVAKMELIPPPKKEQVHYVDPEPNAEDSPLDIQPSTSPECVQSNHQLNQDVTIDQNAGTDLLNIKERSETEPDSYLMGEKTPREESEIPFPPMSSSSVSQRETLEERAERILGIPLHDGIIEQKHEDATSLLDSCVEDREVEPSPAKDNDNDDAAEKTPEETTEDEQLQNQSQVGQTEDAVCLQEKNDAEDQVVKGGGEDFAGSREQMSTMSEGNDIDSQLETDIEASSEIEIPEDPPLKSTSEEESNLTDGPDPELIALNATEASHPETSSLPQTPSQQLLSPLHPQSVDQTVEPVSSVEDQDEEGETSQLVNNEISDEAACVKEDNVADEQQENVTEFSPSIVLPISSTLLLGSVSDFKEEPQYPQSLWDAVNRIRKHTAPDSETEEEEASELWDPENVGEDSEKIVFDEAGQQVALTEGGVEEAEEGQIQQDACHGEEDTLSCSSGSSHHSGDTVILADDDEVDEVPPDADRKTESEAENDEDFQMAEGKPCCSGQTKDETAAKEEKDGDESL</sequence>
<dbReference type="CDD" id="cd15845">
    <property type="entry name" value="SNARE_syntaxin16"/>
    <property type="match status" value="1"/>
</dbReference>
<comment type="similarity">
    <text evidence="2">Belongs to the syntaxin family.</text>
</comment>
<feature type="domain" description="T-SNARE coiled-coil homology" evidence="17">
    <location>
        <begin position="208"/>
        <end position="270"/>
    </location>
</feature>
<organism evidence="18 19">
    <name type="scientific">Collichthys lucidus</name>
    <name type="common">Big head croaker</name>
    <name type="synonym">Sciaena lucida</name>
    <dbReference type="NCBI Taxonomy" id="240159"/>
    <lineage>
        <taxon>Eukaryota</taxon>
        <taxon>Metazoa</taxon>
        <taxon>Chordata</taxon>
        <taxon>Craniata</taxon>
        <taxon>Vertebrata</taxon>
        <taxon>Euteleostomi</taxon>
        <taxon>Actinopterygii</taxon>
        <taxon>Neopterygii</taxon>
        <taxon>Teleostei</taxon>
        <taxon>Neoteleostei</taxon>
        <taxon>Acanthomorphata</taxon>
        <taxon>Eupercaria</taxon>
        <taxon>Sciaenidae</taxon>
        <taxon>Collichthys</taxon>
    </lineage>
</organism>
<feature type="region of interest" description="Disordered" evidence="16">
    <location>
        <begin position="552"/>
        <end position="574"/>
    </location>
</feature>
<feature type="region of interest" description="Disordered" evidence="16">
    <location>
        <begin position="682"/>
        <end position="704"/>
    </location>
</feature>
<evidence type="ECO:0000256" key="6">
    <source>
        <dbReference type="ARBA" id="ARBA00022691"/>
    </source>
</evidence>
<dbReference type="SMART" id="SM00397">
    <property type="entry name" value="t_SNARE"/>
    <property type="match status" value="1"/>
</dbReference>
<feature type="compositionally biased region" description="Polar residues" evidence="16">
    <location>
        <begin position="557"/>
        <end position="574"/>
    </location>
</feature>
<keyword evidence="8" id="KW-0653">Protein transport</keyword>
<comment type="subcellular location">
    <subcellularLocation>
        <location evidence="1">Golgi apparatus membrane</location>
        <topology evidence="1">Single-pass type IV membrane protein</topology>
    </subcellularLocation>
</comment>
<feature type="compositionally biased region" description="Basic and acidic residues" evidence="16">
    <location>
        <begin position="801"/>
        <end position="823"/>
    </location>
</feature>
<dbReference type="Gene3D" id="3.40.50.150">
    <property type="entry name" value="Vaccinia Virus protein VP39"/>
    <property type="match status" value="1"/>
</dbReference>
<name>A0A4U5UAY3_COLLU</name>
<evidence type="ECO:0000256" key="11">
    <source>
        <dbReference type="ARBA" id="ARBA00023054"/>
    </source>
</evidence>
<dbReference type="Gene3D" id="1.20.58.70">
    <property type="match status" value="1"/>
</dbReference>
<dbReference type="Proteomes" id="UP000298787">
    <property type="component" value="Chromosome 5"/>
</dbReference>
<feature type="region of interest" description="Disordered" evidence="16">
    <location>
        <begin position="592"/>
        <end position="622"/>
    </location>
</feature>
<dbReference type="GO" id="GO:0031201">
    <property type="term" value="C:SNARE complex"/>
    <property type="evidence" value="ECO:0007669"/>
    <property type="project" value="TreeGrafter"/>
</dbReference>
<feature type="region of interest" description="Disordered" evidence="16">
    <location>
        <begin position="801"/>
        <end position="978"/>
    </location>
</feature>